<dbReference type="Gene3D" id="3.10.180.10">
    <property type="entry name" value="2,3-Dihydroxybiphenyl 1,2-Dioxygenase, domain 1"/>
    <property type="match status" value="1"/>
</dbReference>
<dbReference type="CDD" id="cd07247">
    <property type="entry name" value="SgaA_N_like"/>
    <property type="match status" value="1"/>
</dbReference>
<reference evidence="2 3" key="1">
    <citation type="submission" date="2018-08" db="EMBL/GenBank/DDBJ databases">
        <title>Genomic Encyclopedia of Archaeal and Bacterial Type Strains, Phase II (KMG-II): from individual species to whole genera.</title>
        <authorList>
            <person name="Goeker M."/>
        </authorList>
    </citation>
    <scope>NUCLEOTIDE SEQUENCE [LARGE SCALE GENOMIC DNA]</scope>
    <source>
        <strain evidence="2 3">DSM 15986</strain>
    </source>
</reference>
<proteinExistence type="predicted"/>
<sequence>MERLSKDTNALNWFEIPATDLTRAKAFYEKIFEVEMMVIDMMDTKMAMFPTEPPHSGGGLVQGPDHKPSKEGAVIYLNGNPNLQLVLDRIEAAGAEITLQKTSIGESGFMAFFEDSEGNLVGLHSGE</sequence>
<keyword evidence="3" id="KW-1185">Reference proteome</keyword>
<dbReference type="SUPFAM" id="SSF54593">
    <property type="entry name" value="Glyoxalase/Bleomycin resistance protein/Dihydroxybiphenyl dioxygenase"/>
    <property type="match status" value="1"/>
</dbReference>
<feature type="domain" description="VOC" evidence="1">
    <location>
        <begin position="10"/>
        <end position="126"/>
    </location>
</feature>
<dbReference type="InterPro" id="IPR052164">
    <property type="entry name" value="Anthracycline_SecMetBiosynth"/>
</dbReference>
<evidence type="ECO:0000313" key="3">
    <source>
        <dbReference type="Proteomes" id="UP000256405"/>
    </source>
</evidence>
<dbReference type="InterPro" id="IPR029068">
    <property type="entry name" value="Glyas_Bleomycin-R_OHBP_Dase"/>
</dbReference>
<dbReference type="PANTHER" id="PTHR33993:SF2">
    <property type="entry name" value="VOC DOMAIN-CONTAINING PROTEIN"/>
    <property type="match status" value="1"/>
</dbReference>
<dbReference type="RefSeq" id="WP_086543549.1">
    <property type="nucleotide sequence ID" value="NZ_MSSW01000077.1"/>
</dbReference>
<organism evidence="2 3">
    <name type="scientific">Algoriphagus antarcticus</name>
    <dbReference type="NCBI Taxonomy" id="238540"/>
    <lineage>
        <taxon>Bacteria</taxon>
        <taxon>Pseudomonadati</taxon>
        <taxon>Bacteroidota</taxon>
        <taxon>Cytophagia</taxon>
        <taxon>Cytophagales</taxon>
        <taxon>Cyclobacteriaceae</taxon>
        <taxon>Algoriphagus</taxon>
    </lineage>
</organism>
<accession>A0A3E0DIK9</accession>
<dbReference type="InterPro" id="IPR004360">
    <property type="entry name" value="Glyas_Fos-R_dOase_dom"/>
</dbReference>
<dbReference type="PANTHER" id="PTHR33993">
    <property type="entry name" value="GLYOXALASE-RELATED"/>
    <property type="match status" value="1"/>
</dbReference>
<dbReference type="AlphaFoldDB" id="A0A3E0DIK9"/>
<dbReference type="Proteomes" id="UP000256405">
    <property type="component" value="Unassembled WGS sequence"/>
</dbReference>
<dbReference type="PROSITE" id="PS51819">
    <property type="entry name" value="VOC"/>
    <property type="match status" value="1"/>
</dbReference>
<protein>
    <recommendedName>
        <fullName evidence="1">VOC domain-containing protein</fullName>
    </recommendedName>
</protein>
<name>A0A3E0DIK9_9BACT</name>
<dbReference type="EMBL" id="QUNF01000021">
    <property type="protein sequence ID" value="REG82547.1"/>
    <property type="molecule type" value="Genomic_DNA"/>
</dbReference>
<comment type="caution">
    <text evidence="2">The sequence shown here is derived from an EMBL/GenBank/DDBJ whole genome shotgun (WGS) entry which is preliminary data.</text>
</comment>
<evidence type="ECO:0000259" key="1">
    <source>
        <dbReference type="PROSITE" id="PS51819"/>
    </source>
</evidence>
<dbReference type="InterPro" id="IPR037523">
    <property type="entry name" value="VOC_core"/>
</dbReference>
<dbReference type="Pfam" id="PF00903">
    <property type="entry name" value="Glyoxalase"/>
    <property type="match status" value="1"/>
</dbReference>
<evidence type="ECO:0000313" key="2">
    <source>
        <dbReference type="EMBL" id="REG82547.1"/>
    </source>
</evidence>
<gene>
    <name evidence="2" type="ORF">C8N25_12178</name>
</gene>
<dbReference type="OrthoDB" id="9804235at2"/>